<dbReference type="PROSITE" id="PS51186">
    <property type="entry name" value="GNAT"/>
    <property type="match status" value="1"/>
</dbReference>
<dbReference type="InterPro" id="IPR016181">
    <property type="entry name" value="Acyl_CoA_acyltransferase"/>
</dbReference>
<name>A0A3D8WTP4_PRIMG</name>
<dbReference type="InterPro" id="IPR000182">
    <property type="entry name" value="GNAT_dom"/>
</dbReference>
<keyword evidence="2" id="KW-0808">Transferase</keyword>
<sequence length="173" mass="19878">MKIRKTNLDDIKAISKIHIDTWRTTYNGLVPDNFLNELSYEEAESKWTDFLSDQLHQSFIYVAINNSEEIIGFAAAQNSDDIEFKGELYALYLLPKAQGLGAGRLLISTIAEHFMKKGIFSMLVWVMKNNNSGRGFYKRLGGQYYSHRESVFGGTRVEDEAYGWKDISRLFVK</sequence>
<comment type="caution">
    <text evidence="2">The sequence shown here is derived from an EMBL/GenBank/DDBJ whole genome shotgun (WGS) entry which is preliminary data.</text>
</comment>
<dbReference type="Proteomes" id="UP000256519">
    <property type="component" value="Unassembled WGS sequence"/>
</dbReference>
<organism evidence="2 3">
    <name type="scientific">Priestia megaterium</name>
    <name type="common">Bacillus megaterium</name>
    <dbReference type="NCBI Taxonomy" id="1404"/>
    <lineage>
        <taxon>Bacteria</taxon>
        <taxon>Bacillati</taxon>
        <taxon>Bacillota</taxon>
        <taxon>Bacilli</taxon>
        <taxon>Bacillales</taxon>
        <taxon>Bacillaceae</taxon>
        <taxon>Priestia</taxon>
    </lineage>
</organism>
<accession>A0A3D8WTP4</accession>
<feature type="domain" description="N-acetyltransferase" evidence="1">
    <location>
        <begin position="1"/>
        <end position="173"/>
    </location>
</feature>
<dbReference type="GO" id="GO:0016747">
    <property type="term" value="F:acyltransferase activity, transferring groups other than amino-acyl groups"/>
    <property type="evidence" value="ECO:0007669"/>
    <property type="project" value="InterPro"/>
</dbReference>
<gene>
    <name evidence="2" type="ORF">C3744_28860</name>
</gene>
<dbReference type="CDD" id="cd04301">
    <property type="entry name" value="NAT_SF"/>
    <property type="match status" value="1"/>
</dbReference>
<dbReference type="RefSeq" id="WP_116078852.1">
    <property type="nucleotide sequence ID" value="NZ_CP187631.1"/>
</dbReference>
<dbReference type="AlphaFoldDB" id="A0A3D8WTP4"/>
<dbReference type="Gene3D" id="3.40.630.30">
    <property type="match status" value="1"/>
</dbReference>
<dbReference type="EMBL" id="PQWM01000067">
    <property type="protein sequence ID" value="RDZ06437.1"/>
    <property type="molecule type" value="Genomic_DNA"/>
</dbReference>
<evidence type="ECO:0000259" key="1">
    <source>
        <dbReference type="PROSITE" id="PS51186"/>
    </source>
</evidence>
<dbReference type="SUPFAM" id="SSF55729">
    <property type="entry name" value="Acyl-CoA N-acyltransferases (Nat)"/>
    <property type="match status" value="1"/>
</dbReference>
<proteinExistence type="predicted"/>
<evidence type="ECO:0000313" key="2">
    <source>
        <dbReference type="EMBL" id="RDZ06437.1"/>
    </source>
</evidence>
<reference evidence="2 3" key="1">
    <citation type="journal article" date="2018" name="Appl. Environ. Microbiol.">
        <title>Antimicrobial susceptibility testing and tentative epidemiological cut-off values of five Bacillus species relevant for use as animal feed additives or for plant protection.</title>
        <authorList>
            <person name="Agerso Y."/>
            <person name="Stuer-Lauridsen B."/>
            <person name="Bjerre K."/>
            <person name="Jensen M.G."/>
            <person name="Johansen E."/>
            <person name="Bennedsen M."/>
            <person name="Brockmann E."/>
            <person name="Nielsen B."/>
        </authorList>
    </citation>
    <scope>NUCLEOTIDE SEQUENCE [LARGE SCALE GENOMIC DNA]</scope>
    <source>
        <strain evidence="2 3">CHCC20162</strain>
    </source>
</reference>
<protein>
    <submittedName>
        <fullName evidence="2">GNAT family N-acetyltransferase</fullName>
    </submittedName>
</protein>
<dbReference type="Pfam" id="PF00583">
    <property type="entry name" value="Acetyltransf_1"/>
    <property type="match status" value="1"/>
</dbReference>
<evidence type="ECO:0000313" key="3">
    <source>
        <dbReference type="Proteomes" id="UP000256519"/>
    </source>
</evidence>